<organism evidence="1">
    <name type="scientific">uncultured Chloroflexia bacterium</name>
    <dbReference type="NCBI Taxonomy" id="1672391"/>
    <lineage>
        <taxon>Bacteria</taxon>
        <taxon>Bacillati</taxon>
        <taxon>Chloroflexota</taxon>
        <taxon>Chloroflexia</taxon>
        <taxon>environmental samples</taxon>
    </lineage>
</organism>
<gene>
    <name evidence="1" type="ORF">AVDCRST_MAG93-8967</name>
</gene>
<sequence length="52" mass="5910">MLWRTSDIPSIVKMCDELLEPLAQTKLYSRTCVSGTHSMLQIMIPSRNISTL</sequence>
<accession>A0A6J4N5E4</accession>
<name>A0A6J4N5E4_9CHLR</name>
<evidence type="ECO:0000313" key="1">
    <source>
        <dbReference type="EMBL" id="CAA9378025.1"/>
    </source>
</evidence>
<reference evidence="1" key="1">
    <citation type="submission" date="2020-02" db="EMBL/GenBank/DDBJ databases">
        <authorList>
            <person name="Meier V. D."/>
        </authorList>
    </citation>
    <scope>NUCLEOTIDE SEQUENCE</scope>
    <source>
        <strain evidence="1">AVDCRST_MAG93</strain>
    </source>
</reference>
<dbReference type="EMBL" id="CADCTR010003007">
    <property type="protein sequence ID" value="CAA9378025.1"/>
    <property type="molecule type" value="Genomic_DNA"/>
</dbReference>
<dbReference type="AlphaFoldDB" id="A0A6J4N5E4"/>
<protein>
    <submittedName>
        <fullName evidence="1">Uncharacterized protein</fullName>
    </submittedName>
</protein>
<proteinExistence type="predicted"/>